<evidence type="ECO:0000313" key="3">
    <source>
        <dbReference type="Proteomes" id="UP000270296"/>
    </source>
</evidence>
<name>A0A183IXL9_9BILA</name>
<feature type="region of interest" description="Disordered" evidence="1">
    <location>
        <begin position="373"/>
        <end position="395"/>
    </location>
</feature>
<dbReference type="Proteomes" id="UP000270296">
    <property type="component" value="Unassembled WGS sequence"/>
</dbReference>
<sequence length="1650" mass="186662">MAFDTSNKVYYSFDDGASGSGPDGDSKRSKDVRRESYLYSNTLRSKQSLHNLYLASTGPNRSVEASVPVSAHVLRPAVRRLNYRDMAKLGFHDGNHNHRQRTVSSCDEQQGKNGLKCGHDSGRGNCIRRKSSLSVTHGKNRVPYGVNQSDCDDASLFMSGRCLRPLIQRQSYRDILMPSGEPKNDVHEAPQPTYPNDGSSPTIERLSDAVTHPALATDFHCEPSSSVTGHCLRPVARRHNYSAILNNGLDDSDRKSHLTFTRSQSAVYFVEQKLTDTTQKRETRFVRDFHKKFKVCCWDTSGVKQHSGSRMMDFQRYSSSVSSHCLKRLIRRHNNWKILKKNVNGSDSDVTFTSSETGVHSFEEEVAKANSGQKLGQAFDEDSQKTSRKSTVLKRPPHSVKQLSAIYDFCHETSSSVSELSVMPSAELPNYWDILKKCAEESGREYFDLSFREYLFCSQKKVPGKVSKRGSRFSSDLPKLPESPLLRTSGVKRSRYGLNTSSSINDLCSEVSASIAGRYRSSLSKHNNYKDVLKNGFDESNRKHLTPTSSEGDFYASKEQVAVRGQKSRVEFSCSLRPEPDSSSSTFSTFGTKRSRNRVNGSSATKNVRWETSSSIAGHCLRSSVIRHNYRNVLKNGFEEYDRKDMAFTSAKDTLDCFKEVTDRGLKWRTGFKNDIPDVPESSFSRHSGVKYSQDGVNVSSTVENVEWEASSSVSDHCLTSSVRRHNYGKILRNGFEENDPKRRIFISSGNVVHSLSEELTRTALNIEASSKDGLQEEFKAPCCNTSSMKQVVNKIEQSSEMMDFRSEFSSSVSGYSLRRNVKRYNFKSLLKNGFDCSGPRYSYFATSGHNVHSCEDETTGTETKVCGTVFHNDLNEEPSPNSSFNTSDLDQSHCSVGQSLTMTDIRCKVSSSVSGHGLTKGFKNTVCAFEGHQTNTGRKFRVASFSDLPKKRKTSCSNSFCVKRLLDSVKQSSMKADFRREASSASGHNLRPLIRCRNYGDALKDVFDDMGQKYLTCTCLENTLYSAEKDTRVAKQKRRVLTAVNNFHGELESSSSGVRRSSEEMNRDSSSGSSSSVLIDCLGLLNNDSISDSDERHPVVGSGMNFEILTMPCLSMAFSRCASRHLPIDLFRFKRTFNFRHSTASSTAVRWYGQQLGESLVEYLSRKRLLAKVLKIDEHRLKRLGLTKPRPFNKFWQRWKPYAKNESLKIEFVDVLEYGEKHCSQMNNLLATGVMSDQTFKTVIRLALNMKNVRLSNRFFPCGRLAFSSLLLPYISPDLLEAFNSFTALNEHIYFRNDLQDMSDMRFTVASKLLATQVTTETVVRAEEVCSSSQEPKMCEKIVAESRFHWTGTVQVNQHFPPELTKQFCLSSDDSEHFEVLYPDHDPKSNMRRLMLGRENDHPYCNRSFELHSPHTLPTQSGCPLSIGTGSYEPCDACSHRTNGWVCFDETTNLNLCVDCRDSLNAWLRDPWYYEMKECLNAFKGNTHNHFALVLVLWSLPTSFDSDTEDGFAESEIDDMCDVGRPLCSVCKLHQRVELVRKRLGRRDFEDIFYLESPALSQQYRTSSQGQNILYSDFDFDGRPHSYSEELIGSHSTSQNLDGFTQDVLEEEKVLIGEQCFKPYPRMKYVCRSQQFSCTRLPRARCVSS</sequence>
<evidence type="ECO:0000256" key="1">
    <source>
        <dbReference type="SAM" id="MobiDB-lite"/>
    </source>
</evidence>
<feature type="region of interest" description="Disordered" evidence="1">
    <location>
        <begin position="575"/>
        <end position="606"/>
    </location>
</feature>
<dbReference type="EMBL" id="UZAM01011521">
    <property type="protein sequence ID" value="VDP16733.1"/>
    <property type="molecule type" value="Genomic_DNA"/>
</dbReference>
<reference evidence="4" key="1">
    <citation type="submission" date="2016-06" db="UniProtKB">
        <authorList>
            <consortium name="WormBaseParasite"/>
        </authorList>
    </citation>
    <scope>IDENTIFICATION</scope>
</reference>
<accession>A0A183IXL9</accession>
<evidence type="ECO:0000313" key="4">
    <source>
        <dbReference type="WBParaSite" id="SBAD_0000867601-mRNA-1"/>
    </source>
</evidence>
<keyword evidence="3" id="KW-1185">Reference proteome</keyword>
<gene>
    <name evidence="2" type="ORF">SBAD_LOCUS8367</name>
</gene>
<feature type="region of interest" description="Disordered" evidence="1">
    <location>
        <begin position="1053"/>
        <end position="1076"/>
    </location>
</feature>
<feature type="compositionally biased region" description="Basic residues" evidence="1">
    <location>
        <begin position="386"/>
        <end position="395"/>
    </location>
</feature>
<evidence type="ECO:0000313" key="2">
    <source>
        <dbReference type="EMBL" id="VDP16733.1"/>
    </source>
</evidence>
<dbReference type="WBParaSite" id="SBAD_0000867601-mRNA-1">
    <property type="protein sequence ID" value="SBAD_0000867601-mRNA-1"/>
    <property type="gene ID" value="SBAD_0000867601"/>
</dbReference>
<reference evidence="2 3" key="2">
    <citation type="submission" date="2018-11" db="EMBL/GenBank/DDBJ databases">
        <authorList>
            <consortium name="Pathogen Informatics"/>
        </authorList>
    </citation>
    <scope>NUCLEOTIDE SEQUENCE [LARGE SCALE GENOMIC DNA]</scope>
</reference>
<protein>
    <submittedName>
        <fullName evidence="4">Phosphoinositide phospholipase C</fullName>
    </submittedName>
</protein>
<feature type="region of interest" description="Disordered" evidence="1">
    <location>
        <begin position="176"/>
        <end position="200"/>
    </location>
</feature>
<proteinExistence type="predicted"/>
<organism evidence="4">
    <name type="scientific">Soboliphyme baturini</name>
    <dbReference type="NCBI Taxonomy" id="241478"/>
    <lineage>
        <taxon>Eukaryota</taxon>
        <taxon>Metazoa</taxon>
        <taxon>Ecdysozoa</taxon>
        <taxon>Nematoda</taxon>
        <taxon>Enoplea</taxon>
        <taxon>Dorylaimia</taxon>
        <taxon>Dioctophymatida</taxon>
        <taxon>Dioctophymatoidea</taxon>
        <taxon>Soboliphymatidae</taxon>
        <taxon>Soboliphyme</taxon>
    </lineage>
</organism>